<name>A0A916VXF2_9HYPH</name>
<dbReference type="AlphaFoldDB" id="A0A916VXF2"/>
<dbReference type="EMBL" id="BMKB01000003">
    <property type="protein sequence ID" value="GGA48738.1"/>
    <property type="molecule type" value="Genomic_DNA"/>
</dbReference>
<gene>
    <name evidence="1" type="ORF">GCM10011499_18200</name>
</gene>
<dbReference type="OrthoDB" id="9816185at2"/>
<evidence type="ECO:0000313" key="2">
    <source>
        <dbReference type="Proteomes" id="UP000596977"/>
    </source>
</evidence>
<protein>
    <recommendedName>
        <fullName evidence="3">HNH endonuclease</fullName>
    </recommendedName>
</protein>
<evidence type="ECO:0008006" key="3">
    <source>
        <dbReference type="Google" id="ProtNLM"/>
    </source>
</evidence>
<keyword evidence="2" id="KW-1185">Reference proteome</keyword>
<dbReference type="Proteomes" id="UP000596977">
    <property type="component" value="Unassembled WGS sequence"/>
</dbReference>
<dbReference type="RefSeq" id="WP_127074169.1">
    <property type="nucleotide sequence ID" value="NZ_BMKB01000003.1"/>
</dbReference>
<reference evidence="1 2" key="1">
    <citation type="journal article" date="2014" name="Int. J. Syst. Evol. Microbiol.">
        <title>Complete genome sequence of Corynebacterium casei LMG S-19264T (=DSM 44701T), isolated from a smear-ripened cheese.</title>
        <authorList>
            <consortium name="US DOE Joint Genome Institute (JGI-PGF)"/>
            <person name="Walter F."/>
            <person name="Albersmeier A."/>
            <person name="Kalinowski J."/>
            <person name="Ruckert C."/>
        </authorList>
    </citation>
    <scope>NUCLEOTIDE SEQUENCE [LARGE SCALE GENOMIC DNA]</scope>
    <source>
        <strain evidence="1 2">CGMCC 1.15896</strain>
    </source>
</reference>
<dbReference type="Gene3D" id="1.10.30.50">
    <property type="match status" value="1"/>
</dbReference>
<comment type="caution">
    <text evidence="1">The sequence shown here is derived from an EMBL/GenBank/DDBJ whole genome shotgun (WGS) entry which is preliminary data.</text>
</comment>
<sequence>MIANPVAYDSDEQVLVSTILEKEGFDATIWSSEELGDLKSRIKQHYIREQNYRCCYCQQPLYAHHGRAWDIEHVIARATRCEFMFVPQNLAVACVECNQSKGTELVSDPDRKSFPERANLYKIVHPHFHIWHEHIELEGEATYHALSSEGKFTIYHCDLFRFRERVVGTKQPIRDRRFERDIGELRMAKTSAEARPIIASIMARLEIEDERQQVAGVGI</sequence>
<organism evidence="1 2">
    <name type="scientific">Pelagibacterium lentulum</name>
    <dbReference type="NCBI Taxonomy" id="2029865"/>
    <lineage>
        <taxon>Bacteria</taxon>
        <taxon>Pseudomonadati</taxon>
        <taxon>Pseudomonadota</taxon>
        <taxon>Alphaproteobacteria</taxon>
        <taxon>Hyphomicrobiales</taxon>
        <taxon>Devosiaceae</taxon>
        <taxon>Pelagibacterium</taxon>
    </lineage>
</organism>
<accession>A0A916VXF2</accession>
<proteinExistence type="predicted"/>
<evidence type="ECO:0000313" key="1">
    <source>
        <dbReference type="EMBL" id="GGA48738.1"/>
    </source>
</evidence>